<reference evidence="2 3" key="1">
    <citation type="submission" date="2016-03" db="EMBL/GenBank/DDBJ databases">
        <title>Complete genome sequence of a soil Actinobacterium, Nocardioides dokdonensis FR1436.</title>
        <authorList>
            <person name="Kwon S.-K."/>
            <person name="Kim K."/>
            <person name="Kim J.F."/>
        </authorList>
    </citation>
    <scope>NUCLEOTIDE SEQUENCE [LARGE SCALE GENOMIC DNA]</scope>
    <source>
        <strain evidence="2 3">FR1436</strain>
    </source>
</reference>
<sequence>MTIYADYQRDRIGWFFGLSGGQLMFLALASLPAFWAISRGAWFSAFLFALVWLFLLAITVVPVRGRSATGWVFASTMYAVGGLLGWTSFRAKATEGRAEDLDTPDLPGVLQGIKIHDGPPHGSQLQRVGVIHDDATKTWAVTASIVHPGIGMKDTEERSRYGEALAGLLDVAGRTEKVDEILFMVRTVPEDGAERDLWVNKHRRDNAPQLSEVVNSDLAVGLTQASVRTEQFVTIVVPETRIARSAKESGGGFEGRCRELYLLMAEIEAQLRGPMGMTSVRWLTSPELALASRTGFAPGDRAGIVEALAMREKDPSVNADVPWALAGPSGADATVRHYSHDAWNSISSTIKLPTRGVAMGALAPILTPSESGERRSFVVSFPIVSQSKADRQSGNAEWAADLAEGMNEKLGRKTRAKQRDEAHKARGLDAKLAHGNALVRPYAVCTVTVPKTLRITEFGRRLDASIRRAGFAPLRLDLAQDVGFAASTIPVGMSLTRSGDA</sequence>
<name>A0A1A9GEI7_9ACTN</name>
<dbReference type="STRING" id="1300347.I601_0010"/>
<dbReference type="RefSeq" id="WP_068104879.1">
    <property type="nucleotide sequence ID" value="NZ_CP015079.1"/>
</dbReference>
<dbReference type="KEGG" id="ndk:I601_0010"/>
<keyword evidence="3" id="KW-1185">Reference proteome</keyword>
<dbReference type="AlphaFoldDB" id="A0A1A9GEI7"/>
<dbReference type="InterPro" id="IPR049978">
    <property type="entry name" value="SCO6880-like"/>
</dbReference>
<feature type="transmembrane region" description="Helical" evidence="1">
    <location>
        <begin position="12"/>
        <end position="35"/>
    </location>
</feature>
<dbReference type="EMBL" id="CP015079">
    <property type="protein sequence ID" value="ANH36466.1"/>
    <property type="molecule type" value="Genomic_DNA"/>
</dbReference>
<keyword evidence="1" id="KW-0812">Transmembrane</keyword>
<accession>A0A1A9GEI7</accession>
<evidence type="ECO:0000256" key="1">
    <source>
        <dbReference type="SAM" id="Phobius"/>
    </source>
</evidence>
<dbReference type="OrthoDB" id="5169343at2"/>
<dbReference type="PATRIC" id="fig|1300347.3.peg.10"/>
<proteinExistence type="predicted"/>
<feature type="transmembrane region" description="Helical" evidence="1">
    <location>
        <begin position="41"/>
        <end position="63"/>
    </location>
</feature>
<organism evidence="2 3">
    <name type="scientific">Nocardioides dokdonensis FR1436</name>
    <dbReference type="NCBI Taxonomy" id="1300347"/>
    <lineage>
        <taxon>Bacteria</taxon>
        <taxon>Bacillati</taxon>
        <taxon>Actinomycetota</taxon>
        <taxon>Actinomycetes</taxon>
        <taxon>Propionibacteriales</taxon>
        <taxon>Nocardioidaceae</taxon>
        <taxon>Nocardioides</taxon>
    </lineage>
</organism>
<keyword evidence="1" id="KW-1133">Transmembrane helix</keyword>
<keyword evidence="1" id="KW-0472">Membrane</keyword>
<dbReference type="NCBIfam" id="NF042935">
    <property type="entry name" value="SCO6880_fam"/>
    <property type="match status" value="1"/>
</dbReference>
<gene>
    <name evidence="2" type="ORF">I601_0010</name>
</gene>
<evidence type="ECO:0000313" key="3">
    <source>
        <dbReference type="Proteomes" id="UP000077868"/>
    </source>
</evidence>
<dbReference type="Proteomes" id="UP000077868">
    <property type="component" value="Chromosome"/>
</dbReference>
<feature type="transmembrane region" description="Helical" evidence="1">
    <location>
        <begin position="70"/>
        <end position="89"/>
    </location>
</feature>
<evidence type="ECO:0000313" key="2">
    <source>
        <dbReference type="EMBL" id="ANH36466.1"/>
    </source>
</evidence>
<evidence type="ECO:0008006" key="4">
    <source>
        <dbReference type="Google" id="ProtNLM"/>
    </source>
</evidence>
<protein>
    <recommendedName>
        <fullName evidence="4">PrgI family protein</fullName>
    </recommendedName>
</protein>